<dbReference type="AlphaFoldDB" id="A0A0A2C0G2"/>
<dbReference type="Proteomes" id="UP000030392">
    <property type="component" value="Unassembled WGS sequence"/>
</dbReference>
<accession>A0A0A2C0G2</accession>
<dbReference type="RefSeq" id="WP_036907781.1">
    <property type="nucleotide sequence ID" value="NZ_CP138967.1"/>
</dbReference>
<keyword evidence="1" id="KW-1133">Transmembrane helix</keyword>
<dbReference type="EMBL" id="JNAX01000015">
    <property type="protein sequence ID" value="KGG19851.1"/>
    <property type="molecule type" value="Genomic_DNA"/>
</dbReference>
<name>A0A0A2C0G2_PROMR</name>
<feature type="transmembrane region" description="Helical" evidence="1">
    <location>
        <begin position="21"/>
        <end position="40"/>
    </location>
</feature>
<feature type="transmembrane region" description="Helical" evidence="1">
    <location>
        <begin position="52"/>
        <end position="74"/>
    </location>
</feature>
<evidence type="ECO:0000256" key="1">
    <source>
        <dbReference type="SAM" id="Phobius"/>
    </source>
</evidence>
<keyword evidence="1" id="KW-0812">Transmembrane</keyword>
<organism evidence="2 3">
    <name type="scientific">Prochlorococcus marinus str. PAC1</name>
    <dbReference type="NCBI Taxonomy" id="59924"/>
    <lineage>
        <taxon>Bacteria</taxon>
        <taxon>Bacillati</taxon>
        <taxon>Cyanobacteriota</taxon>
        <taxon>Cyanophyceae</taxon>
        <taxon>Synechococcales</taxon>
        <taxon>Prochlorococcaceae</taxon>
        <taxon>Prochlorococcus</taxon>
    </lineage>
</organism>
<keyword evidence="1" id="KW-0472">Membrane</keyword>
<reference evidence="3" key="1">
    <citation type="journal article" date="2014" name="Sci. Data">
        <title>Genomes of diverse isolates of the marine cyanobacterium Prochlorococcus.</title>
        <authorList>
            <person name="Biller S."/>
            <person name="Berube P."/>
            <person name="Thompson J."/>
            <person name="Kelly L."/>
            <person name="Roggensack S."/>
            <person name="Awad L."/>
            <person name="Roache-Johnson K."/>
            <person name="Ding H."/>
            <person name="Giovannoni S.J."/>
            <person name="Moore L.R."/>
            <person name="Chisholm S.W."/>
        </authorList>
    </citation>
    <scope>NUCLEOTIDE SEQUENCE [LARGE SCALE GENOMIC DNA]</scope>
    <source>
        <strain evidence="3">PAC1</strain>
    </source>
</reference>
<protein>
    <submittedName>
        <fullName evidence="2">Uncharacterized protein</fullName>
    </submittedName>
</protein>
<evidence type="ECO:0000313" key="3">
    <source>
        <dbReference type="Proteomes" id="UP000030392"/>
    </source>
</evidence>
<comment type="caution">
    <text evidence="2">The sequence shown here is derived from an EMBL/GenBank/DDBJ whole genome shotgun (WGS) entry which is preliminary data.</text>
</comment>
<proteinExistence type="predicted"/>
<evidence type="ECO:0000313" key="2">
    <source>
        <dbReference type="EMBL" id="KGG19851.1"/>
    </source>
</evidence>
<gene>
    <name evidence="2" type="ORF">EV03_2240</name>
</gene>
<sequence>MEKENESKWKKALDNILIYNLYILIIGSLYLAFSFVLSVNGNSHFYNLFQKLWYPVFIPSLSLFFTAILIEAVINSLVDRKNK</sequence>